<dbReference type="InterPro" id="IPR036259">
    <property type="entry name" value="MFS_trans_sf"/>
</dbReference>
<dbReference type="Pfam" id="PF12832">
    <property type="entry name" value="MFS_1_like"/>
    <property type="match status" value="1"/>
</dbReference>
<reference evidence="8" key="1">
    <citation type="submission" date="2020-08" db="EMBL/GenBank/DDBJ databases">
        <title>Multicomponent nature underlies the extraordinary mechanical properties of spider dragline silk.</title>
        <authorList>
            <person name="Kono N."/>
            <person name="Nakamura H."/>
            <person name="Mori M."/>
            <person name="Yoshida Y."/>
            <person name="Ohtoshi R."/>
            <person name="Malay A.D."/>
            <person name="Moran D.A.P."/>
            <person name="Tomita M."/>
            <person name="Numata K."/>
            <person name="Arakawa K."/>
        </authorList>
    </citation>
    <scope>NUCLEOTIDE SEQUENCE</scope>
</reference>
<evidence type="ECO:0000256" key="1">
    <source>
        <dbReference type="ARBA" id="ARBA00004141"/>
    </source>
</evidence>
<comment type="subcellular location">
    <subcellularLocation>
        <location evidence="1">Membrane</location>
        <topology evidence="1">Multi-pass membrane protein</topology>
    </subcellularLocation>
</comment>
<dbReference type="PANTHER" id="PTHR16172:SF30">
    <property type="entry name" value="SUGAR BABY, ISOFORM C"/>
    <property type="match status" value="1"/>
</dbReference>
<dbReference type="Gene3D" id="1.20.1250.20">
    <property type="entry name" value="MFS general substrate transporter like domains"/>
    <property type="match status" value="3"/>
</dbReference>
<feature type="transmembrane region" description="Helical" evidence="6">
    <location>
        <begin position="114"/>
        <end position="133"/>
    </location>
</feature>
<dbReference type="Proteomes" id="UP000887013">
    <property type="component" value="Unassembled WGS sequence"/>
</dbReference>
<protein>
    <submittedName>
        <fullName evidence="8">Major facilitator superfamily domain-containing protein 6</fullName>
    </submittedName>
</protein>
<evidence type="ECO:0000256" key="2">
    <source>
        <dbReference type="ARBA" id="ARBA00005241"/>
    </source>
</evidence>
<feature type="transmembrane region" description="Helical" evidence="6">
    <location>
        <begin position="505"/>
        <end position="525"/>
    </location>
</feature>
<feature type="transmembrane region" description="Helical" evidence="6">
    <location>
        <begin position="55"/>
        <end position="74"/>
    </location>
</feature>
<gene>
    <name evidence="8" type="primary">NCL1_26938</name>
    <name evidence="8" type="ORF">NPIL_56971</name>
</gene>
<feature type="transmembrane region" description="Helical" evidence="6">
    <location>
        <begin position="474"/>
        <end position="493"/>
    </location>
</feature>
<comment type="caution">
    <text evidence="8">The sequence shown here is derived from an EMBL/GenBank/DDBJ whole genome shotgun (WGS) entry which is preliminary data.</text>
</comment>
<proteinExistence type="inferred from homology"/>
<feature type="transmembrane region" description="Helical" evidence="6">
    <location>
        <begin position="270"/>
        <end position="290"/>
    </location>
</feature>
<name>A0A8X6MYI5_NEPPI</name>
<dbReference type="OrthoDB" id="10056177at2759"/>
<dbReference type="PANTHER" id="PTHR16172">
    <property type="entry name" value="MAJOR FACILITATOR SUPERFAMILY DOMAIN-CONTAINING PROTEIN 6-LIKE"/>
    <property type="match status" value="1"/>
</dbReference>
<evidence type="ECO:0000313" key="9">
    <source>
        <dbReference type="Proteomes" id="UP000887013"/>
    </source>
</evidence>
<evidence type="ECO:0000259" key="7">
    <source>
        <dbReference type="Pfam" id="PF12832"/>
    </source>
</evidence>
<feature type="transmembrane region" description="Helical" evidence="6">
    <location>
        <begin position="379"/>
        <end position="400"/>
    </location>
</feature>
<organism evidence="8 9">
    <name type="scientific">Nephila pilipes</name>
    <name type="common">Giant wood spider</name>
    <name type="synonym">Nephila maculata</name>
    <dbReference type="NCBI Taxonomy" id="299642"/>
    <lineage>
        <taxon>Eukaryota</taxon>
        <taxon>Metazoa</taxon>
        <taxon>Ecdysozoa</taxon>
        <taxon>Arthropoda</taxon>
        <taxon>Chelicerata</taxon>
        <taxon>Arachnida</taxon>
        <taxon>Araneae</taxon>
        <taxon>Araneomorphae</taxon>
        <taxon>Entelegynae</taxon>
        <taxon>Araneoidea</taxon>
        <taxon>Nephilidae</taxon>
        <taxon>Nephila</taxon>
    </lineage>
</organism>
<keyword evidence="4 6" id="KW-1133">Transmembrane helix</keyword>
<keyword evidence="5 6" id="KW-0472">Membrane</keyword>
<feature type="transmembrane region" description="Helical" evidence="6">
    <location>
        <begin position="311"/>
        <end position="328"/>
    </location>
</feature>
<keyword evidence="3 6" id="KW-0812">Transmembrane</keyword>
<comment type="similarity">
    <text evidence="2">Belongs to the major facilitator superfamily. MFSD6 family.</text>
</comment>
<feature type="transmembrane region" description="Helical" evidence="6">
    <location>
        <begin position="443"/>
        <end position="462"/>
    </location>
</feature>
<feature type="transmembrane region" description="Helical" evidence="6">
    <location>
        <begin position="537"/>
        <end position="557"/>
    </location>
</feature>
<evidence type="ECO:0000313" key="8">
    <source>
        <dbReference type="EMBL" id="GFS84183.1"/>
    </source>
</evidence>
<feature type="domain" description="Major facilitator superfamily associated" evidence="7">
    <location>
        <begin position="50"/>
        <end position="536"/>
    </location>
</feature>
<feature type="transmembrane region" description="Helical" evidence="6">
    <location>
        <begin position="334"/>
        <end position="352"/>
    </location>
</feature>
<dbReference type="AlphaFoldDB" id="A0A8X6MYI5"/>
<sequence>MRTQVFFKRIMVTEKNGKSGDIYTISTGSSSEKKAEVKKGFWNIDKDTFRFKVHYFLFMAALSVVLPFLSVLSVNRIGLSATALAAVLISEQFLCILSKPLLGYIADYFNKLKVIIGVLVIIQVVFLFLMLTVPKIQREGDAVKFSKNTSLEFLLGDLNVANFTVMCQQSSMNTNNSSFSVSSFNNKCSEYITDETFIKEKYSNESYLIFFSNASTFSASQKNLSVSVPCGICCKTTGEIHAISCQILKSVSMESSSELKQGNDFKTSSFWLFTLYLIISMVATNAFFTLSDTACCESVAKTGADFGRQRLWGAISWGVICPLGGLLNDYTDDYLVSWILMAVLFAVTLWNIKGMDMVKPSFSQNILKDVGVVLRSKEFLSFLFGVLINGISTGFVWYYLMLFLIQIGGNRFLLGMTQSVQCFVGEIPCMFFSGWLIKKFGHFNILTLSLLSYCIRFLWYSYLKNPWLVLPVELFHGITYGAYYPVVASYAKLSAKPGTEATTQAVLFTTHEGLGAGLGCVLAGIGFDRMGGHKTFFLAGIFSACGVVINFVCYLWIWRQKGSINVTPAVDA</sequence>
<dbReference type="EMBL" id="BMAW01003541">
    <property type="protein sequence ID" value="GFS84183.1"/>
    <property type="molecule type" value="Genomic_DNA"/>
</dbReference>
<evidence type="ECO:0000256" key="5">
    <source>
        <dbReference type="ARBA" id="ARBA00023136"/>
    </source>
</evidence>
<accession>A0A8X6MYI5</accession>
<evidence type="ECO:0000256" key="3">
    <source>
        <dbReference type="ARBA" id="ARBA00022692"/>
    </source>
</evidence>
<dbReference type="InterPro" id="IPR051717">
    <property type="entry name" value="MFS_MFSD6"/>
</dbReference>
<evidence type="ECO:0000256" key="4">
    <source>
        <dbReference type="ARBA" id="ARBA00022989"/>
    </source>
</evidence>
<evidence type="ECO:0000256" key="6">
    <source>
        <dbReference type="SAM" id="Phobius"/>
    </source>
</evidence>
<keyword evidence="9" id="KW-1185">Reference proteome</keyword>
<dbReference type="InterPro" id="IPR024989">
    <property type="entry name" value="MFS_assoc_dom"/>
</dbReference>
<dbReference type="GO" id="GO:0016020">
    <property type="term" value="C:membrane"/>
    <property type="evidence" value="ECO:0007669"/>
    <property type="project" value="UniProtKB-SubCell"/>
</dbReference>
<dbReference type="SUPFAM" id="SSF103473">
    <property type="entry name" value="MFS general substrate transporter"/>
    <property type="match status" value="1"/>
</dbReference>